<evidence type="ECO:0000259" key="1">
    <source>
        <dbReference type="Pfam" id="PF19834"/>
    </source>
</evidence>
<dbReference type="EMBL" id="HBNR01017316">
    <property type="protein sequence ID" value="CAE4571797.1"/>
    <property type="molecule type" value="Transcribed_RNA"/>
</dbReference>
<dbReference type="AlphaFoldDB" id="A0A7S4Q472"/>
<organism evidence="2">
    <name type="scientific">Alexandrium monilatum</name>
    <dbReference type="NCBI Taxonomy" id="311494"/>
    <lineage>
        <taxon>Eukaryota</taxon>
        <taxon>Sar</taxon>
        <taxon>Alveolata</taxon>
        <taxon>Dinophyceae</taxon>
        <taxon>Gonyaulacales</taxon>
        <taxon>Pyrocystaceae</taxon>
        <taxon>Alexandrium</taxon>
    </lineage>
</organism>
<accession>A0A7S4Q472</accession>
<reference evidence="2" key="1">
    <citation type="submission" date="2021-01" db="EMBL/GenBank/DDBJ databases">
        <authorList>
            <person name="Corre E."/>
            <person name="Pelletier E."/>
            <person name="Niang G."/>
            <person name="Scheremetjew M."/>
            <person name="Finn R."/>
            <person name="Kale V."/>
            <person name="Holt S."/>
            <person name="Cochrane G."/>
            <person name="Meng A."/>
            <person name="Brown T."/>
            <person name="Cohen L."/>
        </authorList>
    </citation>
    <scope>NUCLEOTIDE SEQUENCE</scope>
    <source>
        <strain evidence="2">CCMP3105</strain>
    </source>
</reference>
<dbReference type="Pfam" id="PF19834">
    <property type="entry name" value="DUF6314"/>
    <property type="match status" value="1"/>
</dbReference>
<name>A0A7S4Q472_9DINO</name>
<protein>
    <recommendedName>
        <fullName evidence="1">DUF6314 domain-containing protein</fullName>
    </recommendedName>
</protein>
<dbReference type="InterPro" id="IPR045632">
    <property type="entry name" value="DUF6314"/>
</dbReference>
<evidence type="ECO:0000313" key="2">
    <source>
        <dbReference type="EMBL" id="CAE4571797.1"/>
    </source>
</evidence>
<gene>
    <name evidence="2" type="ORF">AMON00008_LOCUS11416</name>
</gene>
<feature type="domain" description="DUF6314" evidence="1">
    <location>
        <begin position="16"/>
        <end position="181"/>
    </location>
</feature>
<proteinExistence type="predicted"/>
<sequence length="191" mass="21236">MALPRLTSGEAVKAFLAGRWILSKTFDYRIGGGRGKMEGFATFAEAPQLRTALMYEERGTVQLEGLSNTFEAYRRYCFNTAKWPVEVYFVDDDTKKDLVTLLPELDCHTSFFVPLPFGEPVESGCSQQGSCSSSARSDFEHLCINDLYSGSLTVTGPDRFEWNWSIVGPAKDGTISCSFRREVQPATAAQL</sequence>